<dbReference type="Gene3D" id="3.10.690.10">
    <property type="entry name" value="Bifunctional nuclease domain"/>
    <property type="match status" value="1"/>
</dbReference>
<gene>
    <name evidence="2" type="ORF">LWF01_05805</name>
</gene>
<evidence type="ECO:0000259" key="1">
    <source>
        <dbReference type="PROSITE" id="PS51658"/>
    </source>
</evidence>
<dbReference type="SUPFAM" id="SSF103256">
    <property type="entry name" value="Hypothetical protein TM0160"/>
    <property type="match status" value="1"/>
</dbReference>
<dbReference type="RefSeq" id="WP_349640098.1">
    <property type="nucleotide sequence ID" value="NZ_CP090958.1"/>
</dbReference>
<accession>A0ABY8QW89</accession>
<protein>
    <submittedName>
        <fullName evidence="2">Bifunctional nuclease family protein</fullName>
    </submittedName>
</protein>
<dbReference type="PANTHER" id="PTHR15160">
    <property type="entry name" value="VON HIPPEL-LINDAU PROTEIN"/>
    <property type="match status" value="1"/>
</dbReference>
<dbReference type="InterPro" id="IPR003729">
    <property type="entry name" value="Bi_nuclease_dom"/>
</dbReference>
<name>A0ABY8QW89_9MICO</name>
<sequence>MQELEVVGVRIEMPANQPVLLLRAKGTPRYLPVWIGAPEANAIALAQQGLTPPRPLTHDLLLNVAEELGAQLESVRVVSMQDKVYFAELVFSGDHTVSSRTSDAIALALRAGCTVYGSDEVLEAGGIEMPEEDEDEVSKFRDFLDHVSADDFESPDD</sequence>
<evidence type="ECO:0000313" key="2">
    <source>
        <dbReference type="EMBL" id="WGW13282.1"/>
    </source>
</evidence>
<reference evidence="2 3" key="1">
    <citation type="submission" date="2023-05" db="EMBL/GenBank/DDBJ databases">
        <title>Lithophilousrod everest ZFBP1038 complete genpme.</title>
        <authorList>
            <person name="Tian M."/>
        </authorList>
    </citation>
    <scope>NUCLEOTIDE SEQUENCE [LARGE SCALE GENOMIC DNA]</scope>
    <source>
        <strain evidence="2 3">ZFBP1038</strain>
    </source>
</reference>
<organism evidence="2 3">
    <name type="scientific">Saxibacter everestensis</name>
    <dbReference type="NCBI Taxonomy" id="2909229"/>
    <lineage>
        <taxon>Bacteria</taxon>
        <taxon>Bacillati</taxon>
        <taxon>Actinomycetota</taxon>
        <taxon>Actinomycetes</taxon>
        <taxon>Micrococcales</taxon>
        <taxon>Brevibacteriaceae</taxon>
        <taxon>Saxibacter</taxon>
    </lineage>
</organism>
<keyword evidence="3" id="KW-1185">Reference proteome</keyword>
<feature type="domain" description="BFN" evidence="1">
    <location>
        <begin position="1"/>
        <end position="129"/>
    </location>
</feature>
<dbReference type="Proteomes" id="UP001209083">
    <property type="component" value="Chromosome"/>
</dbReference>
<dbReference type="EMBL" id="CP090958">
    <property type="protein sequence ID" value="WGW13282.1"/>
    <property type="molecule type" value="Genomic_DNA"/>
</dbReference>
<evidence type="ECO:0000313" key="3">
    <source>
        <dbReference type="Proteomes" id="UP001209083"/>
    </source>
</evidence>
<dbReference type="PROSITE" id="PS51658">
    <property type="entry name" value="BFN"/>
    <property type="match status" value="1"/>
</dbReference>
<dbReference type="PANTHER" id="PTHR15160:SF1">
    <property type="entry name" value="VON HIPPEL-LINDAU DISEASE TUMOR SUPPRESSOR"/>
    <property type="match status" value="1"/>
</dbReference>
<dbReference type="InterPro" id="IPR036104">
    <property type="entry name" value="BFN_sf"/>
</dbReference>
<proteinExistence type="predicted"/>
<dbReference type="Pfam" id="PF02577">
    <property type="entry name" value="BFN_dom"/>
    <property type="match status" value="1"/>
</dbReference>